<accession>T1F7G5</accession>
<dbReference type="EnsemblMetazoa" id="HelroT173991">
    <property type="protein sequence ID" value="HelroP173991"/>
    <property type="gene ID" value="HelroG173991"/>
</dbReference>
<evidence type="ECO:0000313" key="2">
    <source>
        <dbReference type="EMBL" id="ESO03107.1"/>
    </source>
</evidence>
<dbReference type="Proteomes" id="UP000015101">
    <property type="component" value="Unassembled WGS sequence"/>
</dbReference>
<organism evidence="3 4">
    <name type="scientific">Helobdella robusta</name>
    <name type="common">Californian leech</name>
    <dbReference type="NCBI Taxonomy" id="6412"/>
    <lineage>
        <taxon>Eukaryota</taxon>
        <taxon>Metazoa</taxon>
        <taxon>Spiralia</taxon>
        <taxon>Lophotrochozoa</taxon>
        <taxon>Annelida</taxon>
        <taxon>Clitellata</taxon>
        <taxon>Hirudinea</taxon>
        <taxon>Rhynchobdellida</taxon>
        <taxon>Glossiphoniidae</taxon>
        <taxon>Helobdella</taxon>
    </lineage>
</organism>
<proteinExistence type="predicted"/>
<reference evidence="4" key="1">
    <citation type="submission" date="2012-12" db="EMBL/GenBank/DDBJ databases">
        <authorList>
            <person name="Hellsten U."/>
            <person name="Grimwood J."/>
            <person name="Chapman J.A."/>
            <person name="Shapiro H."/>
            <person name="Aerts A."/>
            <person name="Otillar R.P."/>
            <person name="Terry A.Y."/>
            <person name="Boore J.L."/>
            <person name="Simakov O."/>
            <person name="Marletaz F."/>
            <person name="Cho S.-J."/>
            <person name="Edsinger-Gonzales E."/>
            <person name="Havlak P."/>
            <person name="Kuo D.-H."/>
            <person name="Larsson T."/>
            <person name="Lv J."/>
            <person name="Arendt D."/>
            <person name="Savage R."/>
            <person name="Osoegawa K."/>
            <person name="de Jong P."/>
            <person name="Lindberg D.R."/>
            <person name="Seaver E.C."/>
            <person name="Weisblat D.A."/>
            <person name="Putnam N.H."/>
            <person name="Grigoriev I.V."/>
            <person name="Rokhsar D.S."/>
        </authorList>
    </citation>
    <scope>NUCLEOTIDE SEQUENCE</scope>
</reference>
<dbReference type="GeneID" id="20204764"/>
<reference evidence="3" key="3">
    <citation type="submission" date="2015-06" db="UniProtKB">
        <authorList>
            <consortium name="EnsemblMetazoa"/>
        </authorList>
    </citation>
    <scope>IDENTIFICATION</scope>
</reference>
<keyword evidence="4" id="KW-1185">Reference proteome</keyword>
<name>T1F7G5_HELRO</name>
<protein>
    <submittedName>
        <fullName evidence="2 3">Uncharacterized protein</fullName>
    </submittedName>
</protein>
<evidence type="ECO:0000313" key="3">
    <source>
        <dbReference type="EnsemblMetazoa" id="HelroP173991"/>
    </source>
</evidence>
<evidence type="ECO:0000256" key="1">
    <source>
        <dbReference type="SAM" id="SignalP"/>
    </source>
</evidence>
<dbReference type="KEGG" id="hro:HELRODRAFT_173991"/>
<gene>
    <name evidence="3" type="primary">20204764</name>
    <name evidence="2" type="ORF">HELRODRAFT_173991</name>
</gene>
<dbReference type="RefSeq" id="XP_009018800.1">
    <property type="nucleotide sequence ID" value="XM_009020552.1"/>
</dbReference>
<feature type="signal peptide" evidence="1">
    <location>
        <begin position="1"/>
        <end position="19"/>
    </location>
</feature>
<dbReference type="InParanoid" id="T1F7G5"/>
<dbReference type="HOGENOM" id="CLU_2087406_0_0_1"/>
<feature type="chain" id="PRO_5010980313" evidence="1">
    <location>
        <begin position="20"/>
        <end position="117"/>
    </location>
</feature>
<dbReference type="CTD" id="20204764"/>
<reference evidence="2 4" key="2">
    <citation type="journal article" date="2013" name="Nature">
        <title>Insights into bilaterian evolution from three spiralian genomes.</title>
        <authorList>
            <person name="Simakov O."/>
            <person name="Marletaz F."/>
            <person name="Cho S.J."/>
            <person name="Edsinger-Gonzales E."/>
            <person name="Havlak P."/>
            <person name="Hellsten U."/>
            <person name="Kuo D.H."/>
            <person name="Larsson T."/>
            <person name="Lv J."/>
            <person name="Arendt D."/>
            <person name="Savage R."/>
            <person name="Osoegawa K."/>
            <person name="de Jong P."/>
            <person name="Grimwood J."/>
            <person name="Chapman J.A."/>
            <person name="Shapiro H."/>
            <person name="Aerts A."/>
            <person name="Otillar R.P."/>
            <person name="Terry A.Y."/>
            <person name="Boore J.L."/>
            <person name="Grigoriev I.V."/>
            <person name="Lindberg D.R."/>
            <person name="Seaver E.C."/>
            <person name="Weisblat D.A."/>
            <person name="Putnam N.H."/>
            <person name="Rokhsar D.S."/>
        </authorList>
    </citation>
    <scope>NUCLEOTIDE SEQUENCE</scope>
</reference>
<keyword evidence="1" id="KW-0732">Signal</keyword>
<sequence length="117" mass="13481">MKFAIFVIVTIMLLVAVSSQLDVNVDKRNTGEGCPLGKPCSRTWWCKIFLIECGKLDAFRPMLDRDTSVARVAMICNPGYHCYIGTRRWIPCSKHLVFQTRSCFKHESEDYKNCEQL</sequence>
<dbReference type="EMBL" id="KB096676">
    <property type="protein sequence ID" value="ESO03107.1"/>
    <property type="molecule type" value="Genomic_DNA"/>
</dbReference>
<evidence type="ECO:0000313" key="4">
    <source>
        <dbReference type="Proteomes" id="UP000015101"/>
    </source>
</evidence>
<dbReference type="EMBL" id="AMQM01004778">
    <property type="status" value="NOT_ANNOTATED_CDS"/>
    <property type="molecule type" value="Genomic_DNA"/>
</dbReference>
<dbReference type="AlphaFoldDB" id="T1F7G5"/>